<feature type="region of interest" description="Disordered" evidence="1">
    <location>
        <begin position="121"/>
        <end position="191"/>
    </location>
</feature>
<sequence length="332" mass="36642">MSHARSEASPTPTKHRNGIIRALSSFSKPVEEWGVSNVPVLSTSVTPRRERTSATQSRRNSDSSRTTAPSPYRLDRADIFNSPSRVPPISPLSIATVSTFGGWISERVNEDDAVDDIFSSHNDVNSARRPSGNTSSHHIQSVTPSRHEYTIPKPPSVSLTGSLRRGLDTGIHPLRMNPPSPSPSLSVEATNTQDRQTSTITLSPSPSKILLPSTLSFDDTASKVSRETISTRRSRRTLLEVNIEAANNDIRPHDEEFEQKKEEPVGIGAGKLVSVDKHCSFPRDVGYVEAMRLWYEDKENEALETCHRHRKDARRAGTASCALTSMNANQRL</sequence>
<protein>
    <submittedName>
        <fullName evidence="2">Uncharacterized protein</fullName>
    </submittedName>
</protein>
<dbReference type="OrthoDB" id="3795558at2759"/>
<accession>A0A6A5RD75</accession>
<dbReference type="RefSeq" id="XP_033445306.1">
    <property type="nucleotide sequence ID" value="XM_033590214.1"/>
</dbReference>
<feature type="compositionally biased region" description="Polar residues" evidence="1">
    <location>
        <begin position="131"/>
        <end position="144"/>
    </location>
</feature>
<dbReference type="Proteomes" id="UP000800082">
    <property type="component" value="Unassembled WGS sequence"/>
</dbReference>
<organism evidence="2 3">
    <name type="scientific">Didymella exigua CBS 183.55</name>
    <dbReference type="NCBI Taxonomy" id="1150837"/>
    <lineage>
        <taxon>Eukaryota</taxon>
        <taxon>Fungi</taxon>
        <taxon>Dikarya</taxon>
        <taxon>Ascomycota</taxon>
        <taxon>Pezizomycotina</taxon>
        <taxon>Dothideomycetes</taxon>
        <taxon>Pleosporomycetidae</taxon>
        <taxon>Pleosporales</taxon>
        <taxon>Pleosporineae</taxon>
        <taxon>Didymellaceae</taxon>
        <taxon>Didymella</taxon>
    </lineage>
</organism>
<evidence type="ECO:0000313" key="3">
    <source>
        <dbReference type="Proteomes" id="UP000800082"/>
    </source>
</evidence>
<feature type="region of interest" description="Disordered" evidence="1">
    <location>
        <begin position="1"/>
        <end position="20"/>
    </location>
</feature>
<proteinExistence type="predicted"/>
<feature type="compositionally biased region" description="Polar residues" evidence="1">
    <location>
        <begin position="53"/>
        <end position="69"/>
    </location>
</feature>
<dbReference type="AlphaFoldDB" id="A0A6A5RD75"/>
<name>A0A6A5RD75_9PLEO</name>
<dbReference type="GeneID" id="54347875"/>
<dbReference type="EMBL" id="ML978988">
    <property type="protein sequence ID" value="KAF1925054.1"/>
    <property type="molecule type" value="Genomic_DNA"/>
</dbReference>
<evidence type="ECO:0000313" key="2">
    <source>
        <dbReference type="EMBL" id="KAF1925054.1"/>
    </source>
</evidence>
<gene>
    <name evidence="2" type="ORF">M421DRAFT_401026</name>
</gene>
<reference evidence="2" key="1">
    <citation type="journal article" date="2020" name="Stud. Mycol.">
        <title>101 Dothideomycetes genomes: a test case for predicting lifestyles and emergence of pathogens.</title>
        <authorList>
            <person name="Haridas S."/>
            <person name="Albert R."/>
            <person name="Binder M."/>
            <person name="Bloem J."/>
            <person name="Labutti K."/>
            <person name="Salamov A."/>
            <person name="Andreopoulos B."/>
            <person name="Baker S."/>
            <person name="Barry K."/>
            <person name="Bills G."/>
            <person name="Bluhm B."/>
            <person name="Cannon C."/>
            <person name="Castanera R."/>
            <person name="Culley D."/>
            <person name="Daum C."/>
            <person name="Ezra D."/>
            <person name="Gonzalez J."/>
            <person name="Henrissat B."/>
            <person name="Kuo A."/>
            <person name="Liang C."/>
            <person name="Lipzen A."/>
            <person name="Lutzoni F."/>
            <person name="Magnuson J."/>
            <person name="Mondo S."/>
            <person name="Nolan M."/>
            <person name="Ohm R."/>
            <person name="Pangilinan J."/>
            <person name="Park H.-J."/>
            <person name="Ramirez L."/>
            <person name="Alfaro M."/>
            <person name="Sun H."/>
            <person name="Tritt A."/>
            <person name="Yoshinaga Y."/>
            <person name="Zwiers L.-H."/>
            <person name="Turgeon B."/>
            <person name="Goodwin S."/>
            <person name="Spatafora J."/>
            <person name="Crous P."/>
            <person name="Grigoriev I."/>
        </authorList>
    </citation>
    <scope>NUCLEOTIDE SEQUENCE</scope>
    <source>
        <strain evidence="2">CBS 183.55</strain>
    </source>
</reference>
<keyword evidence="3" id="KW-1185">Reference proteome</keyword>
<feature type="region of interest" description="Disordered" evidence="1">
    <location>
        <begin position="44"/>
        <end position="75"/>
    </location>
</feature>
<evidence type="ECO:0000256" key="1">
    <source>
        <dbReference type="SAM" id="MobiDB-lite"/>
    </source>
</evidence>